<comment type="caution">
    <text evidence="1">The sequence shown here is derived from an EMBL/GenBank/DDBJ whole genome shotgun (WGS) entry which is preliminary data.</text>
</comment>
<accession>A0A1A6H8K1</accession>
<evidence type="ECO:0000313" key="2">
    <source>
        <dbReference type="Proteomes" id="UP000092124"/>
    </source>
</evidence>
<dbReference type="AlphaFoldDB" id="A0A1A6H8K1"/>
<feature type="non-terminal residue" evidence="1">
    <location>
        <position position="91"/>
    </location>
</feature>
<proteinExistence type="predicted"/>
<sequence>MQVKGAPTLTQSELMEEGKWERGWKSLYCLMSCRSAHSGTLLQVDVAWNSCEKSIGLEVGSQSLTFSPTKRISYCYPTPVPCWEDMDLFGR</sequence>
<dbReference type="EMBL" id="LZPO01044561">
    <property type="protein sequence ID" value="OBS73932.1"/>
    <property type="molecule type" value="Genomic_DNA"/>
</dbReference>
<keyword evidence="2" id="KW-1185">Reference proteome</keyword>
<evidence type="ECO:0000313" key="1">
    <source>
        <dbReference type="EMBL" id="OBS73932.1"/>
    </source>
</evidence>
<gene>
    <name evidence="1" type="ORF">A6R68_15531</name>
</gene>
<dbReference type="Proteomes" id="UP000092124">
    <property type="component" value="Unassembled WGS sequence"/>
</dbReference>
<name>A0A1A6H8K1_NEOLE</name>
<protein>
    <submittedName>
        <fullName evidence="1">Uncharacterized protein</fullName>
    </submittedName>
</protein>
<organism evidence="1 2">
    <name type="scientific">Neotoma lepida</name>
    <name type="common">Desert woodrat</name>
    <dbReference type="NCBI Taxonomy" id="56216"/>
    <lineage>
        <taxon>Eukaryota</taxon>
        <taxon>Metazoa</taxon>
        <taxon>Chordata</taxon>
        <taxon>Craniata</taxon>
        <taxon>Vertebrata</taxon>
        <taxon>Euteleostomi</taxon>
        <taxon>Mammalia</taxon>
        <taxon>Eutheria</taxon>
        <taxon>Euarchontoglires</taxon>
        <taxon>Glires</taxon>
        <taxon>Rodentia</taxon>
        <taxon>Myomorpha</taxon>
        <taxon>Muroidea</taxon>
        <taxon>Cricetidae</taxon>
        <taxon>Neotominae</taxon>
        <taxon>Neotoma</taxon>
    </lineage>
</organism>
<reference evidence="1 2" key="1">
    <citation type="submission" date="2016-06" db="EMBL/GenBank/DDBJ databases">
        <title>The Draft Genome Sequence and Annotation of the Desert Woodrat Neotoma lepida.</title>
        <authorList>
            <person name="Campbell M."/>
            <person name="Oakeson K.F."/>
            <person name="Yandell M."/>
            <person name="Halpert J.R."/>
            <person name="Dearing D."/>
        </authorList>
    </citation>
    <scope>NUCLEOTIDE SEQUENCE [LARGE SCALE GENOMIC DNA]</scope>
    <source>
        <strain evidence="1">417</strain>
        <tissue evidence="1">Liver</tissue>
    </source>
</reference>